<evidence type="ECO:0000313" key="7">
    <source>
        <dbReference type="Proteomes" id="UP000253426"/>
    </source>
</evidence>
<evidence type="ECO:0000256" key="1">
    <source>
        <dbReference type="SAM" id="MobiDB-lite"/>
    </source>
</evidence>
<organism evidence="6 7">
    <name type="scientific">Roseimicrobium gellanilyticum</name>
    <dbReference type="NCBI Taxonomy" id="748857"/>
    <lineage>
        <taxon>Bacteria</taxon>
        <taxon>Pseudomonadati</taxon>
        <taxon>Verrucomicrobiota</taxon>
        <taxon>Verrucomicrobiia</taxon>
        <taxon>Verrucomicrobiales</taxon>
        <taxon>Verrucomicrobiaceae</taxon>
        <taxon>Roseimicrobium</taxon>
    </lineage>
</organism>
<feature type="domain" description="VWFA" evidence="5">
    <location>
        <begin position="91"/>
        <end position="282"/>
    </location>
</feature>
<sequence length="551" mass="59330">MKITHISRLLATFLGAALVASPVHGADFLINRDVVEIVTTPSSGPPQTAEAKLTVRLTNIDDFKKAPGAQATVGGKEAPVTLSPANEGKTLIYFLLDVSEQKGVSYVKEETAAVQEMTDALLADDKAQTLFQVGIGTIGSQHKNLAFALPTKDGRSKILEGVANDKPEATSEIYRCALEAIDQFKLQQGGERKVLYILSSGKSTDTDKQKSSADALIAAARKEGIVVFAIGFSKTEAGMSDWQELRRVAKETGGGFIETVLSIKGVPTNATPRTIQELHGRLKSAAVVTVDLKNAPSGKQPMVINLELNSGGKIAVEKEIEVPQLPVPPAPPKEDPAEKKDPSVHENDHDEGKPVPPPIPDATPVKGLTDQPWFLPALVGGGVLVMGLLSFLIFKLTRPREEEEITIVDPTDGGRVTTGPTVTDEGRDIISGGGFDHESKTQLVIGWLEEFDDSATPSPVRRHEITKGNFTIGRSSDSTLRFLDDSVSVHHANIHRRSDRSLEITDLRSANQTRVNGKAVEHCVLKDGDKIQLGKVRLMLVLNNSSQDSRV</sequence>
<dbReference type="CDD" id="cd00060">
    <property type="entry name" value="FHA"/>
    <property type="match status" value="1"/>
</dbReference>
<dbReference type="Proteomes" id="UP000253426">
    <property type="component" value="Unassembled WGS sequence"/>
</dbReference>
<dbReference type="SUPFAM" id="SSF53300">
    <property type="entry name" value="vWA-like"/>
    <property type="match status" value="1"/>
</dbReference>
<dbReference type="PROSITE" id="PS50234">
    <property type="entry name" value="VWFA"/>
    <property type="match status" value="1"/>
</dbReference>
<proteinExistence type="predicted"/>
<dbReference type="PROSITE" id="PS50006">
    <property type="entry name" value="FHA_DOMAIN"/>
    <property type="match status" value="1"/>
</dbReference>
<feature type="chain" id="PRO_5016727488" evidence="3">
    <location>
        <begin position="26"/>
        <end position="551"/>
    </location>
</feature>
<dbReference type="Gene3D" id="3.40.50.410">
    <property type="entry name" value="von Willebrand factor, type A domain"/>
    <property type="match status" value="1"/>
</dbReference>
<keyword evidence="7" id="KW-1185">Reference proteome</keyword>
<evidence type="ECO:0000313" key="6">
    <source>
        <dbReference type="EMBL" id="RBP41242.1"/>
    </source>
</evidence>
<dbReference type="Pfam" id="PF00498">
    <property type="entry name" value="FHA"/>
    <property type="match status" value="1"/>
</dbReference>
<dbReference type="AlphaFoldDB" id="A0A366HF81"/>
<dbReference type="InterPro" id="IPR008984">
    <property type="entry name" value="SMAD_FHA_dom_sf"/>
</dbReference>
<dbReference type="CDD" id="cd00198">
    <property type="entry name" value="vWFA"/>
    <property type="match status" value="1"/>
</dbReference>
<dbReference type="Pfam" id="PF00092">
    <property type="entry name" value="VWA"/>
    <property type="match status" value="1"/>
</dbReference>
<keyword evidence="2" id="KW-0812">Transmembrane</keyword>
<dbReference type="SUPFAM" id="SSF49879">
    <property type="entry name" value="SMAD/FHA domain"/>
    <property type="match status" value="1"/>
</dbReference>
<keyword evidence="2" id="KW-0472">Membrane</keyword>
<dbReference type="Gene3D" id="2.60.200.20">
    <property type="match status" value="1"/>
</dbReference>
<feature type="region of interest" description="Disordered" evidence="1">
    <location>
        <begin position="321"/>
        <end position="362"/>
    </location>
</feature>
<dbReference type="SMART" id="SM00327">
    <property type="entry name" value="VWA"/>
    <property type="match status" value="1"/>
</dbReference>
<evidence type="ECO:0000256" key="2">
    <source>
        <dbReference type="SAM" id="Phobius"/>
    </source>
</evidence>
<evidence type="ECO:0000259" key="5">
    <source>
        <dbReference type="PROSITE" id="PS50234"/>
    </source>
</evidence>
<dbReference type="OrthoDB" id="189161at2"/>
<evidence type="ECO:0000256" key="3">
    <source>
        <dbReference type="SAM" id="SignalP"/>
    </source>
</evidence>
<name>A0A366HF81_9BACT</name>
<feature type="transmembrane region" description="Helical" evidence="2">
    <location>
        <begin position="373"/>
        <end position="394"/>
    </location>
</feature>
<dbReference type="InterPro" id="IPR000253">
    <property type="entry name" value="FHA_dom"/>
</dbReference>
<keyword evidence="2" id="KW-1133">Transmembrane helix</keyword>
<feature type="signal peptide" evidence="3">
    <location>
        <begin position="1"/>
        <end position="25"/>
    </location>
</feature>
<keyword evidence="3" id="KW-0732">Signal</keyword>
<accession>A0A366HF81</accession>
<feature type="compositionally biased region" description="Basic and acidic residues" evidence="1">
    <location>
        <begin position="332"/>
        <end position="353"/>
    </location>
</feature>
<dbReference type="EMBL" id="QNRR01000007">
    <property type="protein sequence ID" value="RBP41242.1"/>
    <property type="molecule type" value="Genomic_DNA"/>
</dbReference>
<evidence type="ECO:0000259" key="4">
    <source>
        <dbReference type="PROSITE" id="PS50006"/>
    </source>
</evidence>
<dbReference type="SMART" id="SM00240">
    <property type="entry name" value="FHA"/>
    <property type="match status" value="1"/>
</dbReference>
<reference evidence="6 7" key="1">
    <citation type="submission" date="2018-06" db="EMBL/GenBank/DDBJ databases">
        <title>Genomic Encyclopedia of Type Strains, Phase IV (KMG-IV): sequencing the most valuable type-strain genomes for metagenomic binning, comparative biology and taxonomic classification.</title>
        <authorList>
            <person name="Goeker M."/>
        </authorList>
    </citation>
    <scope>NUCLEOTIDE SEQUENCE [LARGE SCALE GENOMIC DNA]</scope>
    <source>
        <strain evidence="6 7">DSM 25532</strain>
    </source>
</reference>
<gene>
    <name evidence="6" type="ORF">DES53_10773</name>
</gene>
<dbReference type="InterPro" id="IPR036465">
    <property type="entry name" value="vWFA_dom_sf"/>
</dbReference>
<dbReference type="InterPro" id="IPR002035">
    <property type="entry name" value="VWF_A"/>
</dbReference>
<protein>
    <submittedName>
        <fullName evidence="6">PSer/pThr/pTyr-binding forkhead associated (FHA) protein</fullName>
    </submittedName>
</protein>
<dbReference type="RefSeq" id="WP_113959890.1">
    <property type="nucleotide sequence ID" value="NZ_QNRR01000007.1"/>
</dbReference>
<feature type="domain" description="FHA" evidence="4">
    <location>
        <begin position="470"/>
        <end position="520"/>
    </location>
</feature>
<comment type="caution">
    <text evidence="6">The sequence shown here is derived from an EMBL/GenBank/DDBJ whole genome shotgun (WGS) entry which is preliminary data.</text>
</comment>